<dbReference type="SUPFAM" id="SSF53098">
    <property type="entry name" value="Ribonuclease H-like"/>
    <property type="match status" value="1"/>
</dbReference>
<dbReference type="InterPro" id="IPR012337">
    <property type="entry name" value="RNaseH-like_sf"/>
</dbReference>
<dbReference type="Pfam" id="PF13333">
    <property type="entry name" value="rve_2"/>
    <property type="match status" value="1"/>
</dbReference>
<protein>
    <submittedName>
        <fullName evidence="2">Integrase</fullName>
    </submittedName>
</protein>
<evidence type="ECO:0000313" key="3">
    <source>
        <dbReference type="Proteomes" id="UP000191089"/>
    </source>
</evidence>
<dbReference type="PANTHER" id="PTHR46889">
    <property type="entry name" value="TRANSPOSASE INSF FOR INSERTION SEQUENCE IS3B-RELATED"/>
    <property type="match status" value="1"/>
</dbReference>
<comment type="caution">
    <text evidence="2">The sequence shown here is derived from an EMBL/GenBank/DDBJ whole genome shotgun (WGS) entry which is preliminary data.</text>
</comment>
<dbReference type="InterPro" id="IPR001584">
    <property type="entry name" value="Integrase_cat-core"/>
</dbReference>
<gene>
    <name evidence="2" type="ORF">Xcaj_04445</name>
</gene>
<dbReference type="Proteomes" id="UP000191089">
    <property type="component" value="Unassembled WGS sequence"/>
</dbReference>
<sequence length="58" mass="6782">MKTVCVHGQRFAKREQARQAVMDWIAFYNHSRLHSALGFLSSMQFEQRWLAAQRKSAA</sequence>
<feature type="domain" description="Integrase catalytic" evidence="1">
    <location>
        <begin position="2"/>
        <end position="49"/>
    </location>
</feature>
<evidence type="ECO:0000313" key="2">
    <source>
        <dbReference type="EMBL" id="OOX17882.1"/>
    </source>
</evidence>
<dbReference type="PANTHER" id="PTHR46889:SF4">
    <property type="entry name" value="TRANSPOSASE INSO FOR INSERTION SEQUENCE ELEMENT IS911B-RELATED"/>
    <property type="match status" value="1"/>
</dbReference>
<organism evidence="2 3">
    <name type="scientific">Xanthomonas axonopodis pv. cajani</name>
    <dbReference type="NCBI Taxonomy" id="487827"/>
    <lineage>
        <taxon>Bacteria</taxon>
        <taxon>Pseudomonadati</taxon>
        <taxon>Pseudomonadota</taxon>
        <taxon>Gammaproteobacteria</taxon>
        <taxon>Lysobacterales</taxon>
        <taxon>Lysobacteraceae</taxon>
        <taxon>Xanthomonas</taxon>
    </lineage>
</organism>
<reference evidence="2 3" key="1">
    <citation type="submission" date="2015-12" db="EMBL/GenBank/DDBJ databases">
        <authorList>
            <person name="Bansal K."/>
            <person name="Midha S."/>
            <person name="Patil P.B."/>
        </authorList>
    </citation>
    <scope>NUCLEOTIDE SEQUENCE [LARGE SCALE GENOMIC DNA]</scope>
    <source>
        <strain evidence="2 3">LMG558</strain>
    </source>
</reference>
<name>A0ABX3ME06_9XANT</name>
<proteinExistence type="predicted"/>
<accession>A0ABX3ME06</accession>
<keyword evidence="3" id="KW-1185">Reference proteome</keyword>
<dbReference type="EMBL" id="LOKQ01000124">
    <property type="protein sequence ID" value="OOX17882.1"/>
    <property type="molecule type" value="Genomic_DNA"/>
</dbReference>
<evidence type="ECO:0000259" key="1">
    <source>
        <dbReference type="Pfam" id="PF13333"/>
    </source>
</evidence>
<dbReference type="InterPro" id="IPR050900">
    <property type="entry name" value="Transposase_IS3/IS150/IS904"/>
</dbReference>